<sequence length="180" mass="20888">MNLTRTNLLLGLLLILYIICSSKYIDKKDSIFYNQFYKLMLLILVLIVYPYHKQAGVIVLIIALITHLPVFKEAFSNLVTPSPNIIENRESNYQEVKKRRELRLNALLEQGHITSLEKDIIKEIELQFEGELDILKTDQPELYKYTDEGNAVDMGLLPNKINLDELNYESLVRDGQIISF</sequence>
<protein>
    <submittedName>
        <fullName evidence="1">Uncharacterized protein</fullName>
    </submittedName>
</protein>
<name>A0A6C0E7F9_9ZZZZ</name>
<dbReference type="EMBL" id="MN739745">
    <property type="protein sequence ID" value="QHT24500.1"/>
    <property type="molecule type" value="Genomic_DNA"/>
</dbReference>
<proteinExistence type="predicted"/>
<reference evidence="1" key="1">
    <citation type="journal article" date="2020" name="Nature">
        <title>Giant virus diversity and host interactions through global metagenomics.</title>
        <authorList>
            <person name="Schulz F."/>
            <person name="Roux S."/>
            <person name="Paez-Espino D."/>
            <person name="Jungbluth S."/>
            <person name="Walsh D.A."/>
            <person name="Denef V.J."/>
            <person name="McMahon K.D."/>
            <person name="Konstantinidis K.T."/>
            <person name="Eloe-Fadrosh E.A."/>
            <person name="Kyrpides N.C."/>
            <person name="Woyke T."/>
        </authorList>
    </citation>
    <scope>NUCLEOTIDE SEQUENCE</scope>
    <source>
        <strain evidence="1">GVMAG-M-3300023179-150</strain>
    </source>
</reference>
<organism evidence="1">
    <name type="scientific">viral metagenome</name>
    <dbReference type="NCBI Taxonomy" id="1070528"/>
    <lineage>
        <taxon>unclassified sequences</taxon>
        <taxon>metagenomes</taxon>
        <taxon>organismal metagenomes</taxon>
    </lineage>
</organism>
<dbReference type="AlphaFoldDB" id="A0A6C0E7F9"/>
<accession>A0A6C0E7F9</accession>
<evidence type="ECO:0000313" key="1">
    <source>
        <dbReference type="EMBL" id="QHT24500.1"/>
    </source>
</evidence>